<dbReference type="InterPro" id="IPR006012">
    <property type="entry name" value="Syntaxin/epimorphin_CS"/>
</dbReference>
<evidence type="ECO:0000256" key="1">
    <source>
        <dbReference type="ARBA" id="ARBA00009063"/>
    </source>
</evidence>
<dbReference type="Gene3D" id="1.20.58.90">
    <property type="match status" value="1"/>
</dbReference>
<evidence type="ECO:0000313" key="4">
    <source>
        <dbReference type="EMBL" id="CCH63069.1"/>
    </source>
</evidence>
<dbReference type="GeneID" id="14498252"/>
<dbReference type="PANTHER" id="PTHR19957">
    <property type="entry name" value="SYNTAXIN"/>
    <property type="match status" value="1"/>
</dbReference>
<dbReference type="OMA" id="NDCCIGL"/>
<feature type="domain" description="T-SNARE coiled-coil homology" evidence="3">
    <location>
        <begin position="126"/>
        <end position="188"/>
    </location>
</feature>
<dbReference type="HOGENOM" id="CLU_061883_0_2_1"/>
<accession>I2H9L7</accession>
<dbReference type="PANTHER" id="PTHR19957:SF224">
    <property type="entry name" value="HL02043P"/>
    <property type="match status" value="1"/>
</dbReference>
<evidence type="ECO:0000313" key="5">
    <source>
        <dbReference type="Proteomes" id="UP000002866"/>
    </source>
</evidence>
<dbReference type="OrthoDB" id="546861at2759"/>
<proteinExistence type="inferred from homology"/>
<feature type="transmembrane region" description="Helical" evidence="2">
    <location>
        <begin position="199"/>
        <end position="217"/>
    </location>
</feature>
<dbReference type="GO" id="GO:0031201">
    <property type="term" value="C:SNARE complex"/>
    <property type="evidence" value="ECO:0007669"/>
    <property type="project" value="EnsemblFungi"/>
</dbReference>
<dbReference type="GO" id="GO:0005802">
    <property type="term" value="C:trans-Golgi network"/>
    <property type="evidence" value="ECO:0007669"/>
    <property type="project" value="EnsemblFungi"/>
</dbReference>
<dbReference type="GO" id="GO:0000149">
    <property type="term" value="F:SNARE binding"/>
    <property type="evidence" value="ECO:0007669"/>
    <property type="project" value="TreeGrafter"/>
</dbReference>
<evidence type="ECO:0000256" key="2">
    <source>
        <dbReference type="SAM" id="Phobius"/>
    </source>
</evidence>
<dbReference type="Proteomes" id="UP000002866">
    <property type="component" value="Chromosome 10"/>
</dbReference>
<dbReference type="PROSITE" id="PS50192">
    <property type="entry name" value="T_SNARE"/>
    <property type="match status" value="1"/>
</dbReference>
<dbReference type="AlphaFoldDB" id="I2H9L7"/>
<comment type="similarity">
    <text evidence="1">Belongs to the syntaxin family.</text>
</comment>
<keyword evidence="5" id="KW-1185">Reference proteome</keyword>
<reference evidence="4 5" key="1">
    <citation type="journal article" date="2011" name="Proc. Natl. Acad. Sci. U.S.A.">
        <title>Evolutionary erosion of yeast sex chromosomes by mating-type switching accidents.</title>
        <authorList>
            <person name="Gordon J.L."/>
            <person name="Armisen D."/>
            <person name="Proux-Wera E."/>
            <person name="Oheigeartaigh S.S."/>
            <person name="Byrne K.P."/>
            <person name="Wolfe K.H."/>
        </authorList>
    </citation>
    <scope>NUCLEOTIDE SEQUENCE [LARGE SCALE GENOMIC DNA]</scope>
    <source>
        <strain evidence="5">ATCC 34711 / CBS 6284 / DSM 70876 / NBRC 10599 / NRRL Y-10934 / UCD 77-7</strain>
    </source>
</reference>
<dbReference type="RefSeq" id="XP_004182588.1">
    <property type="nucleotide sequence ID" value="XM_004182540.1"/>
</dbReference>
<organism evidence="4 5">
    <name type="scientific">Henningerozyma blattae (strain ATCC 34711 / CBS 6284 / DSM 70876 / NBRC 10599 / NRRL Y-10934 / UCD 77-7)</name>
    <name type="common">Yeast</name>
    <name type="synonym">Tetrapisispora blattae</name>
    <dbReference type="NCBI Taxonomy" id="1071380"/>
    <lineage>
        <taxon>Eukaryota</taxon>
        <taxon>Fungi</taxon>
        <taxon>Dikarya</taxon>
        <taxon>Ascomycota</taxon>
        <taxon>Saccharomycotina</taxon>
        <taxon>Saccharomycetes</taxon>
        <taxon>Saccharomycetales</taxon>
        <taxon>Saccharomycetaceae</taxon>
        <taxon>Henningerozyma</taxon>
    </lineage>
</organism>
<dbReference type="EMBL" id="HE806325">
    <property type="protein sequence ID" value="CCH63069.1"/>
    <property type="molecule type" value="Genomic_DNA"/>
</dbReference>
<dbReference type="SUPFAM" id="SSF58038">
    <property type="entry name" value="SNARE fusion complex"/>
    <property type="match status" value="1"/>
</dbReference>
<dbReference type="GO" id="GO:0005484">
    <property type="term" value="F:SNAP receptor activity"/>
    <property type="evidence" value="ECO:0007669"/>
    <property type="project" value="EnsemblFungi"/>
</dbReference>
<keyword evidence="2" id="KW-1133">Transmembrane helix</keyword>
<evidence type="ECO:0000259" key="3">
    <source>
        <dbReference type="PROSITE" id="PS50192"/>
    </source>
</evidence>
<dbReference type="FunCoup" id="I2H9L7">
    <property type="interactions" value="305"/>
</dbReference>
<protein>
    <recommendedName>
        <fullName evidence="3">t-SNARE coiled-coil homology domain-containing protein</fullName>
    </recommendedName>
</protein>
<gene>
    <name evidence="4" type="primary">TBLA0J00710</name>
    <name evidence="4" type="ORF">TBLA_0J00710</name>
</gene>
<dbReference type="eggNOG" id="KOG3202">
    <property type="taxonomic scope" value="Eukaryota"/>
</dbReference>
<dbReference type="SMART" id="SM00397">
    <property type="entry name" value="t_SNARE"/>
    <property type="match status" value="1"/>
</dbReference>
<dbReference type="GO" id="GO:0006897">
    <property type="term" value="P:endocytosis"/>
    <property type="evidence" value="ECO:0007669"/>
    <property type="project" value="EnsemblFungi"/>
</dbReference>
<dbReference type="InterPro" id="IPR000727">
    <property type="entry name" value="T_SNARE_dom"/>
</dbReference>
<dbReference type="GO" id="GO:0006886">
    <property type="term" value="P:intracellular protein transport"/>
    <property type="evidence" value="ECO:0007669"/>
    <property type="project" value="InterPro"/>
</dbReference>
<dbReference type="GO" id="GO:0006906">
    <property type="term" value="P:vesicle fusion"/>
    <property type="evidence" value="ECO:0007669"/>
    <property type="project" value="EnsemblFungi"/>
</dbReference>
<dbReference type="GO" id="GO:0048278">
    <property type="term" value="P:vesicle docking"/>
    <property type="evidence" value="ECO:0007669"/>
    <property type="project" value="TreeGrafter"/>
</dbReference>
<dbReference type="CDD" id="cd15851">
    <property type="entry name" value="SNARE_Syntaxin6"/>
    <property type="match status" value="1"/>
</dbReference>
<dbReference type="STRING" id="1071380.I2H9L7"/>
<dbReference type="GO" id="GO:0005768">
    <property type="term" value="C:endosome"/>
    <property type="evidence" value="ECO:0007669"/>
    <property type="project" value="EnsemblFungi"/>
</dbReference>
<dbReference type="KEGG" id="tbl:TBLA_0J00710"/>
<name>I2H9L7_HENB6</name>
<keyword evidence="2" id="KW-0812">Transmembrane</keyword>
<dbReference type="Gene3D" id="1.20.5.110">
    <property type="match status" value="1"/>
</dbReference>
<dbReference type="InterPro" id="IPR045242">
    <property type="entry name" value="Syntaxin"/>
</dbReference>
<dbReference type="InParanoid" id="I2H9L7"/>
<dbReference type="PROSITE" id="PS00914">
    <property type="entry name" value="SYNTAXIN"/>
    <property type="match status" value="1"/>
</dbReference>
<keyword evidence="2" id="KW-0472">Membrane</keyword>
<sequence length="218" mass="24847">MDNISDPFEEVVRDTKDQIRKLSSFQTPSNQTDEIIDDINEALIDLNSSISVMKQSNNIENTSMVSAREYEVQQLQHNFDTIKSNLQSANPTTATSTTDLETNRNEITEDNLDDFTIADPSQVLQQQMFREQSGQLDQLQYSLHNLQNQAHTMGTELNDQSELLDNLDEGVDTLTGKLARGRRQLEWVYEKNKEKWNDCCIILLIAALIILLILAVLI</sequence>